<feature type="signal peptide" evidence="1">
    <location>
        <begin position="1"/>
        <end position="27"/>
    </location>
</feature>
<gene>
    <name evidence="3" type="ORF">GCM10009655_13840</name>
</gene>
<feature type="domain" description="BP74 N-terminal" evidence="2">
    <location>
        <begin position="34"/>
        <end position="131"/>
    </location>
</feature>
<dbReference type="RefSeq" id="WP_343924429.1">
    <property type="nucleotide sequence ID" value="NZ_BAAAKW010000026.1"/>
</dbReference>
<accession>A0ABP4G6W7</accession>
<dbReference type="Pfam" id="PF23621">
    <property type="entry name" value="BP74_N"/>
    <property type="match status" value="1"/>
</dbReference>
<sequence>MAIPPLRTVLVVTVLAGMAASLGGCVAGPQPTVATFEVAGGEQYKIELATPELIEHAKGLLAGESLAAIPNGVVVRGDSAVNEPWSWHIDPATLEFANVTIEVCDGIPQYVEDEIVTSDRFCPWSARVVAVDGPGA</sequence>
<proteinExistence type="predicted"/>
<evidence type="ECO:0000259" key="2">
    <source>
        <dbReference type="Pfam" id="PF23621"/>
    </source>
</evidence>
<dbReference type="PROSITE" id="PS51257">
    <property type="entry name" value="PROKAR_LIPOPROTEIN"/>
    <property type="match status" value="1"/>
</dbReference>
<dbReference type="Proteomes" id="UP001500943">
    <property type="component" value="Unassembled WGS sequence"/>
</dbReference>
<evidence type="ECO:0000313" key="3">
    <source>
        <dbReference type="EMBL" id="GAA1215780.1"/>
    </source>
</evidence>
<evidence type="ECO:0000256" key="1">
    <source>
        <dbReference type="SAM" id="SignalP"/>
    </source>
</evidence>
<comment type="caution">
    <text evidence="3">The sequence shown here is derived from an EMBL/GenBank/DDBJ whole genome shotgun (WGS) entry which is preliminary data.</text>
</comment>
<evidence type="ECO:0000313" key="4">
    <source>
        <dbReference type="Proteomes" id="UP001500943"/>
    </source>
</evidence>
<keyword evidence="1" id="KW-0732">Signal</keyword>
<dbReference type="InterPro" id="IPR056422">
    <property type="entry name" value="BP74_N"/>
</dbReference>
<reference evidence="4" key="1">
    <citation type="journal article" date="2019" name="Int. J. Syst. Evol. Microbiol.">
        <title>The Global Catalogue of Microorganisms (GCM) 10K type strain sequencing project: providing services to taxonomists for standard genome sequencing and annotation.</title>
        <authorList>
            <consortium name="The Broad Institute Genomics Platform"/>
            <consortium name="The Broad Institute Genome Sequencing Center for Infectious Disease"/>
            <person name="Wu L."/>
            <person name="Ma J."/>
        </authorList>
    </citation>
    <scope>NUCLEOTIDE SEQUENCE [LARGE SCALE GENOMIC DNA]</scope>
    <source>
        <strain evidence="4">JCM 12762</strain>
    </source>
</reference>
<name>A0ABP4G6W7_9MICO</name>
<feature type="chain" id="PRO_5046100130" description="BP74 N-terminal domain-containing protein" evidence="1">
    <location>
        <begin position="28"/>
        <end position="136"/>
    </location>
</feature>
<organism evidence="3 4">
    <name type="scientific">Rhodoglobus aureus</name>
    <dbReference type="NCBI Taxonomy" id="191497"/>
    <lineage>
        <taxon>Bacteria</taxon>
        <taxon>Bacillati</taxon>
        <taxon>Actinomycetota</taxon>
        <taxon>Actinomycetes</taxon>
        <taxon>Micrococcales</taxon>
        <taxon>Microbacteriaceae</taxon>
        <taxon>Rhodoglobus</taxon>
    </lineage>
</organism>
<dbReference type="EMBL" id="BAAAKW010000026">
    <property type="protein sequence ID" value="GAA1215780.1"/>
    <property type="molecule type" value="Genomic_DNA"/>
</dbReference>
<keyword evidence="4" id="KW-1185">Reference proteome</keyword>
<protein>
    <recommendedName>
        <fullName evidence="2">BP74 N-terminal domain-containing protein</fullName>
    </recommendedName>
</protein>